<comment type="caution">
    <text evidence="2">The sequence shown here is derived from an EMBL/GenBank/DDBJ whole genome shotgun (WGS) entry which is preliminary data.</text>
</comment>
<dbReference type="AlphaFoldDB" id="A0A4Z1CLD7"/>
<dbReference type="PANTHER" id="PTHR34180:SF1">
    <property type="entry name" value="BETA-ALANYL-DOPAMINE_CARCININE HYDROLASE"/>
    <property type="match status" value="1"/>
</dbReference>
<name>A0A4Z1CLD7_9ACTN</name>
<accession>A0A4Z1CLD7</accession>
<dbReference type="RefSeq" id="WP_135840251.1">
    <property type="nucleotide sequence ID" value="NZ_SRRO01000001.1"/>
</dbReference>
<dbReference type="OrthoDB" id="8109453at2"/>
<dbReference type="InterPro" id="IPR005079">
    <property type="entry name" value="Peptidase_C45_hydrolase"/>
</dbReference>
<organism evidence="2 3">
    <name type="scientific">Nocardioides eburneiflavus</name>
    <dbReference type="NCBI Taxonomy" id="2518372"/>
    <lineage>
        <taxon>Bacteria</taxon>
        <taxon>Bacillati</taxon>
        <taxon>Actinomycetota</taxon>
        <taxon>Actinomycetes</taxon>
        <taxon>Propionibacteriales</taxon>
        <taxon>Nocardioidaceae</taxon>
        <taxon>Nocardioides</taxon>
    </lineage>
</organism>
<gene>
    <name evidence="2" type="ORF">EXE59_18725</name>
</gene>
<dbReference type="Gene3D" id="1.10.10.2120">
    <property type="match status" value="1"/>
</dbReference>
<dbReference type="Pfam" id="PF03417">
    <property type="entry name" value="AAT"/>
    <property type="match status" value="1"/>
</dbReference>
<reference evidence="2 3" key="1">
    <citation type="submission" date="2019-04" db="EMBL/GenBank/DDBJ databases">
        <title>Three New Species of Nocardioides, Nocardioides euryhalodurans sp. nov., Nocardioides seonyuensis sp. nov. and Nocardioides eburneoflavus sp. nov. Isolated from Soil.</title>
        <authorList>
            <person name="Roh S.G."/>
            <person name="Lee C."/>
            <person name="Kim M.-K."/>
            <person name="Kim S.B."/>
        </authorList>
    </citation>
    <scope>NUCLEOTIDE SEQUENCE [LARGE SCALE GENOMIC DNA]</scope>
    <source>
        <strain evidence="2 3">MMS17-SY213</strain>
    </source>
</reference>
<dbReference type="PANTHER" id="PTHR34180">
    <property type="entry name" value="PEPTIDASE C45"/>
    <property type="match status" value="1"/>
</dbReference>
<dbReference type="InterPro" id="IPR047794">
    <property type="entry name" value="C45_proenzyme-like"/>
</dbReference>
<dbReference type="InterPro" id="IPR047801">
    <property type="entry name" value="Peptidase_C45"/>
</dbReference>
<dbReference type="Proteomes" id="UP000297496">
    <property type="component" value="Unassembled WGS sequence"/>
</dbReference>
<evidence type="ECO:0000313" key="3">
    <source>
        <dbReference type="Proteomes" id="UP000297496"/>
    </source>
</evidence>
<evidence type="ECO:0000313" key="2">
    <source>
        <dbReference type="EMBL" id="TGN65760.1"/>
    </source>
</evidence>
<dbReference type="NCBIfam" id="NF040521">
    <property type="entry name" value="C45_proenzyme"/>
    <property type="match status" value="1"/>
</dbReference>
<protein>
    <submittedName>
        <fullName evidence="2">Peptidase C45</fullName>
    </submittedName>
</protein>
<feature type="domain" description="Peptidase C45 hydrolase" evidence="1">
    <location>
        <begin position="118"/>
        <end position="339"/>
    </location>
</feature>
<dbReference type="EMBL" id="SRRO01000001">
    <property type="protein sequence ID" value="TGN65760.1"/>
    <property type="molecule type" value="Genomic_DNA"/>
</dbReference>
<evidence type="ECO:0000259" key="1">
    <source>
        <dbReference type="Pfam" id="PF03417"/>
    </source>
</evidence>
<keyword evidence="3" id="KW-1185">Reference proteome</keyword>
<proteinExistence type="predicted"/>
<dbReference type="Gene3D" id="3.60.60.10">
    <property type="entry name" value="Penicillin V Acylase, Chain A"/>
    <property type="match status" value="1"/>
</dbReference>
<sequence>MGTAVVRTDAADPRTRGYELGATSPVGRVWDTYKAIFAENGVTHLAHDVAEASFDRVQDWAPDLAEEMLGIAEGSGLLPWNIAALNARSEILAHAVTRLPGECSTAVFLPSSGAPRTIQTWDWHEALADLTVAWQLRSSSGATVKTLTECGIVGKIGVSRAGLGVHFNLLRHGSDSGDPGVPVHVLARRVLDEAVDVDSAEAIIGSAPVSSSVALTVIAFDGRRATGACFEVAPTGVSRMDANPDGFLRHTNHFIDTSLSQGRRPSPLEPDSRARLIRLAAKAPELTSEDLRARTAAMLSHTSDGAAICRHPGRPDDPSQRWRTLVTISLDLERSQLRYRDGNLCDTTADDWLEI</sequence>